<feature type="region of interest" description="Disordered" evidence="1">
    <location>
        <begin position="185"/>
        <end position="247"/>
    </location>
</feature>
<evidence type="ECO:0008006" key="5">
    <source>
        <dbReference type="Google" id="ProtNLM"/>
    </source>
</evidence>
<evidence type="ECO:0000313" key="3">
    <source>
        <dbReference type="EMBL" id="GAA0902541.1"/>
    </source>
</evidence>
<feature type="compositionally biased region" description="Basic and acidic residues" evidence="1">
    <location>
        <begin position="189"/>
        <end position="247"/>
    </location>
</feature>
<name>A0ABN1NCZ3_9PSEU</name>
<dbReference type="Proteomes" id="UP001499967">
    <property type="component" value="Unassembled WGS sequence"/>
</dbReference>
<dbReference type="RefSeq" id="WP_343946041.1">
    <property type="nucleotide sequence ID" value="NZ_BAAAHP010000244.1"/>
</dbReference>
<protein>
    <recommendedName>
        <fullName evidence="5">Secreted protein</fullName>
    </recommendedName>
</protein>
<accession>A0ABN1NCZ3</accession>
<dbReference type="EMBL" id="BAAAHP010000244">
    <property type="protein sequence ID" value="GAA0902541.1"/>
    <property type="molecule type" value="Genomic_DNA"/>
</dbReference>
<keyword evidence="2" id="KW-1133">Transmembrane helix</keyword>
<proteinExistence type="predicted"/>
<evidence type="ECO:0000256" key="2">
    <source>
        <dbReference type="SAM" id="Phobius"/>
    </source>
</evidence>
<keyword evidence="4" id="KW-1185">Reference proteome</keyword>
<feature type="transmembrane region" description="Helical" evidence="2">
    <location>
        <begin position="6"/>
        <end position="27"/>
    </location>
</feature>
<reference evidence="3 4" key="1">
    <citation type="journal article" date="2019" name="Int. J. Syst. Evol. Microbiol.">
        <title>The Global Catalogue of Microorganisms (GCM) 10K type strain sequencing project: providing services to taxonomists for standard genome sequencing and annotation.</title>
        <authorList>
            <consortium name="The Broad Institute Genomics Platform"/>
            <consortium name="The Broad Institute Genome Sequencing Center for Infectious Disease"/>
            <person name="Wu L."/>
            <person name="Ma J."/>
        </authorList>
    </citation>
    <scope>NUCLEOTIDE SEQUENCE [LARGE SCALE GENOMIC DNA]</scope>
    <source>
        <strain evidence="3 4">JCM 11117</strain>
    </source>
</reference>
<keyword evidence="2" id="KW-0812">Transmembrane</keyword>
<comment type="caution">
    <text evidence="3">The sequence shown here is derived from an EMBL/GenBank/DDBJ whole genome shotgun (WGS) entry which is preliminary data.</text>
</comment>
<evidence type="ECO:0000313" key="4">
    <source>
        <dbReference type="Proteomes" id="UP001499967"/>
    </source>
</evidence>
<keyword evidence="2" id="KW-0472">Membrane</keyword>
<gene>
    <name evidence="3" type="ORF">GCM10009559_69770</name>
</gene>
<sequence length="247" mass="28207">MDSTVIVLVVVIAVLVVALIAAGMLLARRRRSERLQERFGPEYDRSIDRAGDKRAAEADLAEREKRHRKLDIRDLRPEERDRFAASWEGIQREFVDDPRRAVHDADLLVVDIMRTRGYPVGDTDGDTDSDFDRRAADISVEHPEIVQRYRDARAVRDATARGDVDTEQQRHAVTSYRSLVEALLTSSRSAEHHTDQIPEQRHTDQHADQPVDGYRTDGHHADGQHDHGQYDGTHRGDQHVTSEEPTR</sequence>
<organism evidence="3 4">
    <name type="scientific">Pseudonocardia zijingensis</name>
    <dbReference type="NCBI Taxonomy" id="153376"/>
    <lineage>
        <taxon>Bacteria</taxon>
        <taxon>Bacillati</taxon>
        <taxon>Actinomycetota</taxon>
        <taxon>Actinomycetes</taxon>
        <taxon>Pseudonocardiales</taxon>
        <taxon>Pseudonocardiaceae</taxon>
        <taxon>Pseudonocardia</taxon>
    </lineage>
</organism>
<evidence type="ECO:0000256" key="1">
    <source>
        <dbReference type="SAM" id="MobiDB-lite"/>
    </source>
</evidence>